<name>A0A953N8F8_9BURK</name>
<dbReference type="RefSeq" id="WP_259660490.1">
    <property type="nucleotide sequence ID" value="NZ_JAHXRI010000006.1"/>
</dbReference>
<protein>
    <recommendedName>
        <fullName evidence="3">Glycosyltransferase</fullName>
    </recommendedName>
</protein>
<evidence type="ECO:0000313" key="1">
    <source>
        <dbReference type="EMBL" id="MBZ1350094.1"/>
    </source>
</evidence>
<keyword evidence="2" id="KW-1185">Reference proteome</keyword>
<accession>A0A953N8F8</accession>
<dbReference type="AlphaFoldDB" id="A0A953N8F8"/>
<gene>
    <name evidence="1" type="ORF">KZZ10_05505</name>
</gene>
<dbReference type="Proteomes" id="UP000739565">
    <property type="component" value="Unassembled WGS sequence"/>
</dbReference>
<organism evidence="1 2">
    <name type="scientific">Zwartia hollandica</name>
    <dbReference type="NCBI Taxonomy" id="324606"/>
    <lineage>
        <taxon>Bacteria</taxon>
        <taxon>Pseudomonadati</taxon>
        <taxon>Pseudomonadota</taxon>
        <taxon>Betaproteobacteria</taxon>
        <taxon>Burkholderiales</taxon>
        <taxon>Alcaligenaceae</taxon>
        <taxon>Zwartia</taxon>
    </lineage>
</organism>
<proteinExistence type="predicted"/>
<dbReference type="EMBL" id="JAHXRI010000006">
    <property type="protein sequence ID" value="MBZ1350094.1"/>
    <property type="molecule type" value="Genomic_DNA"/>
</dbReference>
<evidence type="ECO:0008006" key="3">
    <source>
        <dbReference type="Google" id="ProtNLM"/>
    </source>
</evidence>
<sequence length="419" mass="47901">MKRSLPTILIYNPISGHGHLDSWNALFVSILLEAGWSVCAATPNAPDLIARLRKKGLAESPNLQVLNWEVPRRTLAARIGNRLLRVLKSLYGQATTEHQHDPRFLRVDEFFNRLRYLRRQCKWKVAMTLNMYMDMYPTSRDDWKVFLKSNELPWSGIRFVPTPGAEEGYYQLPSLAGMCFLDQRVSDAYQNFLPHKNFEYLPDITDNTLPIEQTQLLSEIRGKAGTRKIVFLGGTLGGTKNLSCWYQLIARMDATRWYFVQIGELFEDTLSDEDLYELNKIRARCPENLFIKQMYLPDESQFNEIINGCDAIFAVYRNFSISSNMLGKAAAFGKPILVAHGQLMGERVLQYGIGTTVVENDVSGMEIALKSLVGSPQPRHDSFEAYRRDFGVIELSTRLCHFLAACIERKSDKNRPLPL</sequence>
<evidence type="ECO:0000313" key="2">
    <source>
        <dbReference type="Proteomes" id="UP000739565"/>
    </source>
</evidence>
<reference evidence="1" key="1">
    <citation type="submission" date="2021-07" db="EMBL/GenBank/DDBJ databases">
        <title>New genus and species of the family Alcaligenaceae.</title>
        <authorList>
            <person name="Hahn M.W."/>
        </authorList>
    </citation>
    <scope>NUCLEOTIDE SEQUENCE</scope>
    <source>
        <strain evidence="1">LF4-65</strain>
    </source>
</reference>
<comment type="caution">
    <text evidence="1">The sequence shown here is derived from an EMBL/GenBank/DDBJ whole genome shotgun (WGS) entry which is preliminary data.</text>
</comment>